<name>A0A9P5Z5S1_9AGAR</name>
<keyword evidence="3" id="KW-1185">Reference proteome</keyword>
<evidence type="ECO:0000313" key="2">
    <source>
        <dbReference type="EMBL" id="KAF9480560.1"/>
    </source>
</evidence>
<protein>
    <submittedName>
        <fullName evidence="2">Uncharacterized protein</fullName>
    </submittedName>
</protein>
<feature type="region of interest" description="Disordered" evidence="1">
    <location>
        <begin position="43"/>
        <end position="71"/>
    </location>
</feature>
<feature type="compositionally biased region" description="Low complexity" evidence="1">
    <location>
        <begin position="44"/>
        <end position="57"/>
    </location>
</feature>
<gene>
    <name evidence="2" type="ORF">BDN70DRAFT_920414</name>
</gene>
<organism evidence="2 3">
    <name type="scientific">Pholiota conissans</name>
    <dbReference type="NCBI Taxonomy" id="109636"/>
    <lineage>
        <taxon>Eukaryota</taxon>
        <taxon>Fungi</taxon>
        <taxon>Dikarya</taxon>
        <taxon>Basidiomycota</taxon>
        <taxon>Agaricomycotina</taxon>
        <taxon>Agaricomycetes</taxon>
        <taxon>Agaricomycetidae</taxon>
        <taxon>Agaricales</taxon>
        <taxon>Agaricineae</taxon>
        <taxon>Strophariaceae</taxon>
        <taxon>Pholiota</taxon>
    </lineage>
</organism>
<reference evidence="2" key="1">
    <citation type="submission" date="2020-11" db="EMBL/GenBank/DDBJ databases">
        <authorList>
            <consortium name="DOE Joint Genome Institute"/>
            <person name="Ahrendt S."/>
            <person name="Riley R."/>
            <person name="Andreopoulos W."/>
            <person name="Labutti K."/>
            <person name="Pangilinan J."/>
            <person name="Ruiz-Duenas F.J."/>
            <person name="Barrasa J.M."/>
            <person name="Sanchez-Garcia M."/>
            <person name="Camarero S."/>
            <person name="Miyauchi S."/>
            <person name="Serrano A."/>
            <person name="Linde D."/>
            <person name="Babiker R."/>
            <person name="Drula E."/>
            <person name="Ayuso-Fernandez I."/>
            <person name="Pacheco R."/>
            <person name="Padilla G."/>
            <person name="Ferreira P."/>
            <person name="Barriuso J."/>
            <person name="Kellner H."/>
            <person name="Castanera R."/>
            <person name="Alfaro M."/>
            <person name="Ramirez L."/>
            <person name="Pisabarro A.G."/>
            <person name="Kuo A."/>
            <person name="Tritt A."/>
            <person name="Lipzen A."/>
            <person name="He G."/>
            <person name="Yan M."/>
            <person name="Ng V."/>
            <person name="Cullen D."/>
            <person name="Martin F."/>
            <person name="Rosso M.-N."/>
            <person name="Henrissat B."/>
            <person name="Hibbett D."/>
            <person name="Martinez A.T."/>
            <person name="Grigoriev I.V."/>
        </authorList>
    </citation>
    <scope>NUCLEOTIDE SEQUENCE</scope>
    <source>
        <strain evidence="2">CIRM-BRFM 674</strain>
    </source>
</reference>
<comment type="caution">
    <text evidence="2">The sequence shown here is derived from an EMBL/GenBank/DDBJ whole genome shotgun (WGS) entry which is preliminary data.</text>
</comment>
<evidence type="ECO:0000256" key="1">
    <source>
        <dbReference type="SAM" id="MobiDB-lite"/>
    </source>
</evidence>
<feature type="region of interest" description="Disordered" evidence="1">
    <location>
        <begin position="136"/>
        <end position="168"/>
    </location>
</feature>
<accession>A0A9P5Z5S1</accession>
<evidence type="ECO:0000313" key="3">
    <source>
        <dbReference type="Proteomes" id="UP000807469"/>
    </source>
</evidence>
<feature type="compositionally biased region" description="Basic and acidic residues" evidence="1">
    <location>
        <begin position="141"/>
        <end position="168"/>
    </location>
</feature>
<proteinExistence type="predicted"/>
<sequence>MGITGANLGFAGGGSAEEREAKFENAPGSLNTNMSYLENGRTDTQASAAASTHQTQAFPLTKPPPTSRNANTHAGSTIHATIHHSCCHPSTRTGVDAMQCTCKSPASRARLSTKPRAEYSSGGLTASALFWSLSRAAPRGAHGDDGGGTQRESEEMREKARGFESDCI</sequence>
<dbReference type="AlphaFoldDB" id="A0A9P5Z5S1"/>
<dbReference type="Proteomes" id="UP000807469">
    <property type="component" value="Unassembled WGS sequence"/>
</dbReference>
<dbReference type="EMBL" id="MU155192">
    <property type="protein sequence ID" value="KAF9480560.1"/>
    <property type="molecule type" value="Genomic_DNA"/>
</dbReference>